<evidence type="ECO:0000256" key="1">
    <source>
        <dbReference type="SAM" id="MobiDB-lite"/>
    </source>
</evidence>
<feature type="region of interest" description="Disordered" evidence="1">
    <location>
        <begin position="478"/>
        <end position="535"/>
    </location>
</feature>
<dbReference type="Proteomes" id="UP001430356">
    <property type="component" value="Unassembled WGS sequence"/>
</dbReference>
<evidence type="ECO:0000313" key="2">
    <source>
        <dbReference type="EMBL" id="KAK7201397.1"/>
    </source>
</evidence>
<keyword evidence="3" id="KW-1185">Reference proteome</keyword>
<sequence length="561" mass="57967">MAGVGGGAASNDEHLACRHASSASAPPRAAWRCAPAPPLVRDASFAFALTAADECSVPFLVTPYMCAHSPYLRSARDVAATEGTVPVGTAQAVRDYVAYLHYCDLREQLAAELARCTAVSDTAASSSPASAEPPAWRTAMGDAVRDGRHGELHDAEVPLPSPWGEDVPVQYGAHGVTAQPLDCDRAYTRHATRLRRWFTAAELASFRGGSGGGGDAVHVDAGDVVHRGTRSPVVTAAAATLAPPPRLPADPHSESHSPLVADAPRPFPAAAEALSTSSSLTSSASTASLEAYESAARASDSAGGPQRGRRHPGTCLGEDLGYGEYTALDDPDGLFFIEQVLLTAHKPPHGTPSQEPACAGRPALSVRQQCRLLELIAVADFMGTQRLVEVCATHLAAWLMDTADDELVRGFIAPPGTADAPVSFTLTSSTTVAEPWIVPVTEVRGAAPAPSLQDADAPIALAGDFKTRREAAAAAAKRGGAGAAAAPTKRAAKQKGKSSAHADVVAAHGAGEHDGNDGVSSTCAPPRATLDVSAPPLLSGDQKLSLLRQMKRDNSIIVSPY</sequence>
<feature type="compositionally biased region" description="Low complexity" evidence="1">
    <location>
        <begin position="499"/>
        <end position="509"/>
    </location>
</feature>
<evidence type="ECO:0000313" key="3">
    <source>
        <dbReference type="Proteomes" id="UP001430356"/>
    </source>
</evidence>
<gene>
    <name evidence="2" type="ORF">NESM_000202200</name>
</gene>
<reference evidence="2 3" key="1">
    <citation type="journal article" date="2021" name="MBio">
        <title>A New Model Trypanosomatid, Novymonas esmeraldas: Genomic Perception of Its 'Candidatus Pandoraea novymonadis' Endosymbiont.</title>
        <authorList>
            <person name="Zakharova A."/>
            <person name="Saura A."/>
            <person name="Butenko A."/>
            <person name="Podesvova L."/>
            <person name="Warmusova S."/>
            <person name="Kostygov A.Y."/>
            <person name="Nenarokova A."/>
            <person name="Lukes J."/>
            <person name="Opperdoes F.R."/>
            <person name="Yurchenko V."/>
        </authorList>
    </citation>
    <scope>NUCLEOTIDE SEQUENCE [LARGE SCALE GENOMIC DNA]</scope>
    <source>
        <strain evidence="2 3">E262AT.01</strain>
    </source>
</reference>
<organism evidence="2 3">
    <name type="scientific">Novymonas esmeraldas</name>
    <dbReference type="NCBI Taxonomy" id="1808958"/>
    <lineage>
        <taxon>Eukaryota</taxon>
        <taxon>Discoba</taxon>
        <taxon>Euglenozoa</taxon>
        <taxon>Kinetoplastea</taxon>
        <taxon>Metakinetoplastina</taxon>
        <taxon>Trypanosomatida</taxon>
        <taxon>Trypanosomatidae</taxon>
        <taxon>Novymonas</taxon>
    </lineage>
</organism>
<accession>A0AAW0F6M0</accession>
<dbReference type="EMBL" id="JAECZO010000014">
    <property type="protein sequence ID" value="KAK7201397.1"/>
    <property type="molecule type" value="Genomic_DNA"/>
</dbReference>
<protein>
    <submittedName>
        <fullName evidence="2">Uncharacterized protein</fullName>
    </submittedName>
</protein>
<comment type="caution">
    <text evidence="2">The sequence shown here is derived from an EMBL/GenBank/DDBJ whole genome shotgun (WGS) entry which is preliminary data.</text>
</comment>
<name>A0AAW0F6M0_9TRYP</name>
<feature type="region of interest" description="Disordered" evidence="1">
    <location>
        <begin position="239"/>
        <end position="263"/>
    </location>
</feature>
<proteinExistence type="predicted"/>
<dbReference type="AlphaFoldDB" id="A0AAW0F6M0"/>
<feature type="compositionally biased region" description="Low complexity" evidence="1">
    <location>
        <begin position="478"/>
        <end position="489"/>
    </location>
</feature>